<gene>
    <name evidence="2" type="ORF">EII34_09375</name>
</gene>
<protein>
    <submittedName>
        <fullName evidence="2">Uncharacterized protein</fullName>
    </submittedName>
</protein>
<keyword evidence="1" id="KW-0472">Membrane</keyword>
<organism evidence="2 3">
    <name type="scientific">Arachnia propionica</name>
    <dbReference type="NCBI Taxonomy" id="1750"/>
    <lineage>
        <taxon>Bacteria</taxon>
        <taxon>Bacillati</taxon>
        <taxon>Actinomycetota</taxon>
        <taxon>Actinomycetes</taxon>
        <taxon>Propionibacteriales</taxon>
        <taxon>Propionibacteriaceae</taxon>
        <taxon>Arachnia</taxon>
    </lineage>
</organism>
<dbReference type="OrthoDB" id="9824523at2"/>
<keyword evidence="1" id="KW-1133">Transmembrane helix</keyword>
<proteinExistence type="predicted"/>
<evidence type="ECO:0000256" key="1">
    <source>
        <dbReference type="SAM" id="Phobius"/>
    </source>
</evidence>
<sequence>MTAPLPPVPPPPPFPATPPRRRGLVLTVGLLALALVASLGVNVAQFLGRPTDVQRSFATPEEAITFYVAAIGKGDVATAVSAYATTSMAKRYDLNESMIKHGTWAFNNFVPVPMDTEVGRGIWAEQFHQAARHITMARVTTLTVDDPTVLERPVSDDAEAIKKLFHPERLNGSLKVKEIKLVEGYGKLQGKTLTDPPHNPEDAVDAYILLTSDHGDYILSQELMRYDGRWQLATGRGLHTSLIQGIQNSSFVAAKPGAWDELLQELDRSEVRYR</sequence>
<dbReference type="RefSeq" id="WP_124844891.1">
    <property type="nucleotide sequence ID" value="NZ_RQZG01000009.1"/>
</dbReference>
<evidence type="ECO:0000313" key="2">
    <source>
        <dbReference type="EMBL" id="RRD04739.1"/>
    </source>
</evidence>
<dbReference type="Proteomes" id="UP000280819">
    <property type="component" value="Unassembled WGS sequence"/>
</dbReference>
<evidence type="ECO:0000313" key="3">
    <source>
        <dbReference type="Proteomes" id="UP000280819"/>
    </source>
</evidence>
<dbReference type="EMBL" id="RQZG01000009">
    <property type="protein sequence ID" value="RRD04739.1"/>
    <property type="molecule type" value="Genomic_DNA"/>
</dbReference>
<keyword evidence="1" id="KW-0812">Transmembrane</keyword>
<comment type="caution">
    <text evidence="2">The sequence shown here is derived from an EMBL/GenBank/DDBJ whole genome shotgun (WGS) entry which is preliminary data.</text>
</comment>
<accession>A0A3P1T5U7</accession>
<feature type="transmembrane region" description="Helical" evidence="1">
    <location>
        <begin position="24"/>
        <end position="47"/>
    </location>
</feature>
<reference evidence="2 3" key="1">
    <citation type="submission" date="2018-11" db="EMBL/GenBank/DDBJ databases">
        <title>Genomes From Bacteria Associated with the Canine Oral Cavity: a Test Case for Automated Genome-Based Taxonomic Assignment.</title>
        <authorList>
            <person name="Coil D.A."/>
            <person name="Jospin G."/>
            <person name="Darling A.E."/>
            <person name="Wallis C."/>
            <person name="Davis I.J."/>
            <person name="Harris S."/>
            <person name="Eisen J.A."/>
            <person name="Holcombe L.J."/>
            <person name="O'Flynn C."/>
        </authorList>
    </citation>
    <scope>NUCLEOTIDE SEQUENCE [LARGE SCALE GENOMIC DNA]</scope>
    <source>
        <strain evidence="2 3">OH887_COT-365</strain>
    </source>
</reference>
<dbReference type="AlphaFoldDB" id="A0A3P1T5U7"/>
<name>A0A3P1T5U7_9ACTN</name>